<feature type="transmembrane region" description="Helical" evidence="4">
    <location>
        <begin position="287"/>
        <end position="310"/>
    </location>
</feature>
<evidence type="ECO:0000256" key="4">
    <source>
        <dbReference type="SAM" id="Phobius"/>
    </source>
</evidence>
<dbReference type="SMART" id="SM00526">
    <property type="entry name" value="H15"/>
    <property type="match status" value="1"/>
</dbReference>
<keyword evidence="2" id="KW-0158">Chromosome</keyword>
<dbReference type="InterPro" id="IPR036388">
    <property type="entry name" value="WH-like_DNA-bd_sf"/>
</dbReference>
<keyword evidence="7" id="KW-1185">Reference proteome</keyword>
<evidence type="ECO:0000313" key="6">
    <source>
        <dbReference type="EMBL" id="PWA19323.1"/>
    </source>
</evidence>
<keyword evidence="2" id="KW-0539">Nucleus</keyword>
<dbReference type="Proteomes" id="UP000250572">
    <property type="component" value="Unassembled WGS sequence"/>
</dbReference>
<sequence>MAEVAPSAVVIPADVPHKPPPAPRPKKGASIYKLIVAIVAESKDRKGMSLTALKKALAVKGVNVSKGNKRINNAVTKLVTSGTLSRTKGTGACGSFKLAKPKRDPKASNQKKAVKKKASAKAKRSTGKKASAPKRPAKRAAAKKSPKKSPAKKVARKVKKSPKKTVVRRPKTVKRPKSAKKPKPARRPAAKRPVAKKRPIKRRPAKKARRSKNNFNRKKMSGRGKTGGKARAKAKTRSSRLPFTLLAGFLAGPFFGDFLAGFFAGILKDPDAPVPLVRLRLPLVTSLVIVLLMRLLDLVTSTPFLARSFLRAARETPLRSLESATAFTMSLEMLGPSFLIREVDFFIGIVVVNVSYSRCLDAILSAVEQNSSLQCGNMT</sequence>
<dbReference type="GO" id="GO:0000786">
    <property type="term" value="C:nucleosome"/>
    <property type="evidence" value="ECO:0007669"/>
    <property type="project" value="InterPro"/>
</dbReference>
<evidence type="ECO:0000259" key="5">
    <source>
        <dbReference type="PROSITE" id="PS51504"/>
    </source>
</evidence>
<reference evidence="6 7" key="1">
    <citation type="journal article" date="2018" name="G3 (Bethesda)">
        <title>A High-Quality Reference Genome for the Invasive Mosquitofish Gambusia affinis Using a Chicago Library.</title>
        <authorList>
            <person name="Hoffberg S.L."/>
            <person name="Troendle N.J."/>
            <person name="Glenn T.C."/>
            <person name="Mahmud O."/>
            <person name="Louha S."/>
            <person name="Chalopin D."/>
            <person name="Bennetzen J.L."/>
            <person name="Mauricio R."/>
        </authorList>
    </citation>
    <scope>NUCLEOTIDE SEQUENCE [LARGE SCALE GENOMIC DNA]</scope>
    <source>
        <strain evidence="6">NE01/NJP1002.9</strain>
        <tissue evidence="6">Muscle</tissue>
    </source>
</reference>
<evidence type="ECO:0000256" key="1">
    <source>
        <dbReference type="ARBA" id="ARBA00023125"/>
    </source>
</evidence>
<gene>
    <name evidence="6" type="ORF">CCH79_00019395</name>
</gene>
<keyword evidence="4" id="KW-1133">Transmembrane helix</keyword>
<keyword evidence="1 2" id="KW-0238">DNA-binding</keyword>
<dbReference type="GO" id="GO:0030527">
    <property type="term" value="F:structural constituent of chromatin"/>
    <property type="evidence" value="ECO:0007669"/>
    <property type="project" value="InterPro"/>
</dbReference>
<dbReference type="InterPro" id="IPR005818">
    <property type="entry name" value="Histone_H1/H5_H15"/>
</dbReference>
<dbReference type="InterPro" id="IPR005819">
    <property type="entry name" value="H1/H5"/>
</dbReference>
<name>A0A315V929_GAMAF</name>
<dbReference type="InterPro" id="IPR036390">
    <property type="entry name" value="WH_DNA-bd_sf"/>
</dbReference>
<dbReference type="Pfam" id="PF00538">
    <property type="entry name" value="Linker_histone"/>
    <property type="match status" value="1"/>
</dbReference>
<evidence type="ECO:0000256" key="3">
    <source>
        <dbReference type="SAM" id="MobiDB-lite"/>
    </source>
</evidence>
<accession>A0A315V929</accession>
<keyword evidence="4" id="KW-0472">Membrane</keyword>
<evidence type="ECO:0000313" key="7">
    <source>
        <dbReference type="Proteomes" id="UP000250572"/>
    </source>
</evidence>
<comment type="similarity">
    <text evidence="2">Belongs to the histone H1/H5 family.</text>
</comment>
<comment type="caution">
    <text evidence="6">The sequence shown here is derived from an EMBL/GenBank/DDBJ whole genome shotgun (WGS) entry which is preliminary data.</text>
</comment>
<keyword evidence="4" id="KW-0812">Transmembrane</keyword>
<protein>
    <recommendedName>
        <fullName evidence="5">H15 domain-containing protein</fullName>
    </recommendedName>
</protein>
<dbReference type="GO" id="GO:0006334">
    <property type="term" value="P:nucleosome assembly"/>
    <property type="evidence" value="ECO:0007669"/>
    <property type="project" value="InterPro"/>
</dbReference>
<comment type="subcellular location">
    <subcellularLocation>
        <location evidence="2">Nucleus</location>
    </subcellularLocation>
</comment>
<dbReference type="AlphaFoldDB" id="A0A315V929"/>
<dbReference type="EMBL" id="NHOQ01002152">
    <property type="protein sequence ID" value="PWA19323.1"/>
    <property type="molecule type" value="Genomic_DNA"/>
</dbReference>
<dbReference type="GO" id="GO:0005634">
    <property type="term" value="C:nucleus"/>
    <property type="evidence" value="ECO:0007669"/>
    <property type="project" value="UniProtKB-SubCell"/>
</dbReference>
<dbReference type="PROSITE" id="PS51504">
    <property type="entry name" value="H15"/>
    <property type="match status" value="1"/>
</dbReference>
<evidence type="ECO:0000256" key="2">
    <source>
        <dbReference type="RuleBase" id="RU003894"/>
    </source>
</evidence>
<dbReference type="STRING" id="33528.ENSGAFP00000027819"/>
<feature type="transmembrane region" description="Helical" evidence="4">
    <location>
        <begin position="243"/>
        <end position="267"/>
    </location>
</feature>
<feature type="region of interest" description="Disordered" evidence="3">
    <location>
        <begin position="94"/>
        <end position="235"/>
    </location>
</feature>
<feature type="domain" description="H15" evidence="5">
    <location>
        <begin position="27"/>
        <end position="100"/>
    </location>
</feature>
<dbReference type="Gene3D" id="1.10.10.10">
    <property type="entry name" value="Winged helix-like DNA-binding domain superfamily/Winged helix DNA-binding domain"/>
    <property type="match status" value="1"/>
</dbReference>
<organism evidence="6 7">
    <name type="scientific">Gambusia affinis</name>
    <name type="common">Western mosquitofish</name>
    <name type="synonym">Heterandria affinis</name>
    <dbReference type="NCBI Taxonomy" id="33528"/>
    <lineage>
        <taxon>Eukaryota</taxon>
        <taxon>Metazoa</taxon>
        <taxon>Chordata</taxon>
        <taxon>Craniata</taxon>
        <taxon>Vertebrata</taxon>
        <taxon>Euteleostomi</taxon>
        <taxon>Actinopterygii</taxon>
        <taxon>Neopterygii</taxon>
        <taxon>Teleostei</taxon>
        <taxon>Neoteleostei</taxon>
        <taxon>Acanthomorphata</taxon>
        <taxon>Ovalentaria</taxon>
        <taxon>Atherinomorphae</taxon>
        <taxon>Cyprinodontiformes</taxon>
        <taxon>Poeciliidae</taxon>
        <taxon>Poeciliinae</taxon>
        <taxon>Gambusia</taxon>
    </lineage>
</organism>
<feature type="compositionally biased region" description="Basic residues" evidence="3">
    <location>
        <begin position="112"/>
        <end position="235"/>
    </location>
</feature>
<dbReference type="CDD" id="cd00073">
    <property type="entry name" value="H15"/>
    <property type="match status" value="1"/>
</dbReference>
<dbReference type="PRINTS" id="PR00624">
    <property type="entry name" value="HISTONEH5"/>
</dbReference>
<dbReference type="SUPFAM" id="SSF46785">
    <property type="entry name" value="Winged helix' DNA-binding domain"/>
    <property type="match status" value="1"/>
</dbReference>
<dbReference type="GO" id="GO:0003677">
    <property type="term" value="F:DNA binding"/>
    <property type="evidence" value="ECO:0007669"/>
    <property type="project" value="UniProtKB-KW"/>
</dbReference>
<proteinExistence type="inferred from homology"/>